<dbReference type="AlphaFoldDB" id="A0A225DS04"/>
<accession>A0A225DS04</accession>
<dbReference type="Proteomes" id="UP000214646">
    <property type="component" value="Unassembled WGS sequence"/>
</dbReference>
<proteinExistence type="predicted"/>
<protein>
    <submittedName>
        <fullName evidence="2">Putative bacteriophage-related protein</fullName>
    </submittedName>
</protein>
<evidence type="ECO:0000313" key="3">
    <source>
        <dbReference type="Proteomes" id="UP000214646"/>
    </source>
</evidence>
<evidence type="ECO:0000313" key="2">
    <source>
        <dbReference type="EMBL" id="OWK39939.1"/>
    </source>
</evidence>
<feature type="compositionally biased region" description="Basic and acidic residues" evidence="1">
    <location>
        <begin position="1"/>
        <end position="13"/>
    </location>
</feature>
<evidence type="ECO:0000256" key="1">
    <source>
        <dbReference type="SAM" id="MobiDB-lite"/>
    </source>
</evidence>
<dbReference type="InterPro" id="IPR021322">
    <property type="entry name" value="DUF2924"/>
</dbReference>
<organism evidence="2 3">
    <name type="scientific">Fimbriiglobus ruber</name>
    <dbReference type="NCBI Taxonomy" id="1908690"/>
    <lineage>
        <taxon>Bacteria</taxon>
        <taxon>Pseudomonadati</taxon>
        <taxon>Planctomycetota</taxon>
        <taxon>Planctomycetia</taxon>
        <taxon>Gemmatales</taxon>
        <taxon>Gemmataceae</taxon>
        <taxon>Fimbriiglobus</taxon>
    </lineage>
</organism>
<gene>
    <name evidence="2" type="ORF">FRUB_05829</name>
</gene>
<feature type="region of interest" description="Disordered" evidence="1">
    <location>
        <begin position="1"/>
        <end position="21"/>
    </location>
</feature>
<dbReference type="RefSeq" id="WP_261341177.1">
    <property type="nucleotide sequence ID" value="NZ_NIDE01000009.1"/>
</dbReference>
<dbReference type="EMBL" id="NIDE01000009">
    <property type="protein sequence ID" value="OWK39939.1"/>
    <property type="molecule type" value="Genomic_DNA"/>
</dbReference>
<reference evidence="3" key="1">
    <citation type="submission" date="2017-06" db="EMBL/GenBank/DDBJ databases">
        <title>Genome analysis of Fimbriiglobus ruber SP5, the first member of the order Planctomycetales with confirmed chitinolytic capability.</title>
        <authorList>
            <person name="Ravin N.V."/>
            <person name="Rakitin A.L."/>
            <person name="Ivanova A.A."/>
            <person name="Beletsky A.V."/>
            <person name="Kulichevskaya I.S."/>
            <person name="Mardanov A.V."/>
            <person name="Dedysh S.N."/>
        </authorList>
    </citation>
    <scope>NUCLEOTIDE SEQUENCE [LARGE SCALE GENOMIC DNA]</scope>
    <source>
        <strain evidence="3">SP5</strain>
    </source>
</reference>
<name>A0A225DS04_9BACT</name>
<sequence>MAREVGFASDERLPPPGTIITRPYKGRTLHVRVLATGFEHDGTVYTSLSAVAKAITGSHCNGFRFFRLDAKDGAE</sequence>
<dbReference type="Pfam" id="PF11149">
    <property type="entry name" value="DUF2924"/>
    <property type="match status" value="1"/>
</dbReference>
<comment type="caution">
    <text evidence="2">The sequence shown here is derived from an EMBL/GenBank/DDBJ whole genome shotgun (WGS) entry which is preliminary data.</text>
</comment>
<keyword evidence="3" id="KW-1185">Reference proteome</keyword>